<evidence type="ECO:0000256" key="1">
    <source>
        <dbReference type="ARBA" id="ARBA00022723"/>
    </source>
</evidence>
<keyword evidence="4" id="KW-0472">Membrane</keyword>
<evidence type="ECO:0000256" key="3">
    <source>
        <dbReference type="ARBA" id="ARBA00023004"/>
    </source>
</evidence>
<comment type="caution">
    <text evidence="5">The sequence shown here is derived from an EMBL/GenBank/DDBJ whole genome shotgun (WGS) entry which is preliminary data.</text>
</comment>
<dbReference type="GO" id="GO:0016491">
    <property type="term" value="F:oxidoreductase activity"/>
    <property type="evidence" value="ECO:0007669"/>
    <property type="project" value="UniProtKB-KW"/>
</dbReference>
<feature type="non-terminal residue" evidence="5">
    <location>
        <position position="1"/>
    </location>
</feature>
<dbReference type="Proteomes" id="UP000697710">
    <property type="component" value="Unassembled WGS sequence"/>
</dbReference>
<feature type="transmembrane region" description="Helical" evidence="4">
    <location>
        <begin position="152"/>
        <end position="173"/>
    </location>
</feature>
<sequence>PRTWIKRLSLIALAMVIIQGIMGGLRVTGRFTTSTSPTDTAPNLTLALVHGVFGQVFFATMVALAVFCSPAWREPARAVGSADARKEQNLSALLVLGLVVQLVLGAFVRHTSAGLHLHLTMAGLVIVLALVVGMRAAHLHEQVPRVRQLGRWLVNLIGVQLLLGIAALLALVYDQDAVRPPAYEVTLVTAHQVTGALLLATSVMLALWTRRLLARADAT</sequence>
<feature type="transmembrane region" description="Helical" evidence="4">
    <location>
        <begin position="185"/>
        <end position="208"/>
    </location>
</feature>
<evidence type="ECO:0000313" key="5">
    <source>
        <dbReference type="EMBL" id="MCA9727324.1"/>
    </source>
</evidence>
<dbReference type="InterPro" id="IPR050450">
    <property type="entry name" value="COX15/CtaA_HemeA_synthase"/>
</dbReference>
<proteinExistence type="predicted"/>
<organism evidence="5 6">
    <name type="scientific">Eiseniibacteriota bacterium</name>
    <dbReference type="NCBI Taxonomy" id="2212470"/>
    <lineage>
        <taxon>Bacteria</taxon>
        <taxon>Candidatus Eiseniibacteriota</taxon>
    </lineage>
</organism>
<reference evidence="5" key="1">
    <citation type="submission" date="2020-04" db="EMBL/GenBank/DDBJ databases">
        <authorList>
            <person name="Zhang T."/>
        </authorList>
    </citation>
    <scope>NUCLEOTIDE SEQUENCE</scope>
    <source>
        <strain evidence="5">HKST-UBA01</strain>
    </source>
</reference>
<protein>
    <submittedName>
        <fullName evidence="5">COX15/CtaA family protein</fullName>
    </submittedName>
</protein>
<feature type="transmembrane region" description="Helical" evidence="4">
    <location>
        <begin position="90"/>
        <end position="108"/>
    </location>
</feature>
<dbReference type="PANTHER" id="PTHR35457">
    <property type="entry name" value="HEME A SYNTHASE"/>
    <property type="match status" value="1"/>
</dbReference>
<keyword evidence="4" id="KW-0812">Transmembrane</keyword>
<dbReference type="GO" id="GO:0046872">
    <property type="term" value="F:metal ion binding"/>
    <property type="evidence" value="ECO:0007669"/>
    <property type="project" value="UniProtKB-KW"/>
</dbReference>
<dbReference type="PANTHER" id="PTHR35457:SF1">
    <property type="entry name" value="HEME A SYNTHASE"/>
    <property type="match status" value="1"/>
</dbReference>
<evidence type="ECO:0000256" key="2">
    <source>
        <dbReference type="ARBA" id="ARBA00023002"/>
    </source>
</evidence>
<evidence type="ECO:0000313" key="6">
    <source>
        <dbReference type="Proteomes" id="UP000697710"/>
    </source>
</evidence>
<reference evidence="5" key="2">
    <citation type="journal article" date="2021" name="Microbiome">
        <title>Successional dynamics and alternative stable states in a saline activated sludge microbial community over 9 years.</title>
        <authorList>
            <person name="Wang Y."/>
            <person name="Ye J."/>
            <person name="Ju F."/>
            <person name="Liu L."/>
            <person name="Boyd J.A."/>
            <person name="Deng Y."/>
            <person name="Parks D.H."/>
            <person name="Jiang X."/>
            <person name="Yin X."/>
            <person name="Woodcroft B.J."/>
            <person name="Tyson G.W."/>
            <person name="Hugenholtz P."/>
            <person name="Polz M.F."/>
            <person name="Zhang T."/>
        </authorList>
    </citation>
    <scope>NUCLEOTIDE SEQUENCE</scope>
    <source>
        <strain evidence="5">HKST-UBA01</strain>
    </source>
</reference>
<dbReference type="AlphaFoldDB" id="A0A956LXK3"/>
<keyword evidence="1" id="KW-0479">Metal-binding</keyword>
<evidence type="ECO:0000256" key="4">
    <source>
        <dbReference type="SAM" id="Phobius"/>
    </source>
</evidence>
<keyword evidence="4" id="KW-1133">Transmembrane helix</keyword>
<feature type="transmembrane region" description="Helical" evidence="4">
    <location>
        <begin position="114"/>
        <end position="132"/>
    </location>
</feature>
<name>A0A956LXK3_UNCEI</name>
<feature type="transmembrane region" description="Helical" evidence="4">
    <location>
        <begin position="47"/>
        <end position="69"/>
    </location>
</feature>
<accession>A0A956LXK3</accession>
<keyword evidence="2" id="KW-0560">Oxidoreductase</keyword>
<keyword evidence="3" id="KW-0408">Iron</keyword>
<gene>
    <name evidence="5" type="ORF">KC729_06545</name>
</gene>
<dbReference type="EMBL" id="JAGQHR010000145">
    <property type="protein sequence ID" value="MCA9727324.1"/>
    <property type="molecule type" value="Genomic_DNA"/>
</dbReference>